<protein>
    <recommendedName>
        <fullName evidence="2">Synergin gamma C-terminal domain-containing protein</fullName>
    </recommendedName>
</protein>
<dbReference type="Pfam" id="PF25999">
    <property type="entry name" value="SYNRG_C"/>
    <property type="match status" value="1"/>
</dbReference>
<feature type="region of interest" description="Disordered" evidence="1">
    <location>
        <begin position="1"/>
        <end position="29"/>
    </location>
</feature>
<feature type="domain" description="Synergin gamma C-terminal" evidence="2">
    <location>
        <begin position="76"/>
        <end position="251"/>
    </location>
</feature>
<dbReference type="InterPro" id="IPR059024">
    <property type="entry name" value="SYNRG_C"/>
</dbReference>
<evidence type="ECO:0000313" key="3">
    <source>
        <dbReference type="EMBL" id="KAJ1092029.1"/>
    </source>
</evidence>
<proteinExistence type="predicted"/>
<dbReference type="Proteomes" id="UP001066276">
    <property type="component" value="Chromosome 11"/>
</dbReference>
<dbReference type="GO" id="GO:0030130">
    <property type="term" value="C:clathrin coat of trans-Golgi network vesicle"/>
    <property type="evidence" value="ECO:0007669"/>
    <property type="project" value="TreeGrafter"/>
</dbReference>
<dbReference type="InterPro" id="IPR039656">
    <property type="entry name" value="SYNRG"/>
</dbReference>
<dbReference type="AlphaFoldDB" id="A0AAV7LNQ5"/>
<evidence type="ECO:0000313" key="4">
    <source>
        <dbReference type="Proteomes" id="UP001066276"/>
    </source>
</evidence>
<keyword evidence="4" id="KW-1185">Reference proteome</keyword>
<organism evidence="3 4">
    <name type="scientific">Pleurodeles waltl</name>
    <name type="common">Iberian ribbed newt</name>
    <dbReference type="NCBI Taxonomy" id="8319"/>
    <lineage>
        <taxon>Eukaryota</taxon>
        <taxon>Metazoa</taxon>
        <taxon>Chordata</taxon>
        <taxon>Craniata</taxon>
        <taxon>Vertebrata</taxon>
        <taxon>Euteleostomi</taxon>
        <taxon>Amphibia</taxon>
        <taxon>Batrachia</taxon>
        <taxon>Caudata</taxon>
        <taxon>Salamandroidea</taxon>
        <taxon>Salamandridae</taxon>
        <taxon>Pleurodelinae</taxon>
        <taxon>Pleurodeles</taxon>
    </lineage>
</organism>
<accession>A0AAV7LNQ5</accession>
<sequence>MKPLQQHSSSSLPRLLPREAGPPAAGLAGRPGWHLRPHCSASGGHRGARPQRVQNYRGAWNARAVVTFSYSSAFAQMESEVEKMKTCLENIHKVIRKANDILCSISQPSVCSEVLLSSQGTAYILGVAEVYRVSKRVEGGMKTLHIANETLQLFLRDIDLAWNNLQAFLSLCPSVLHMLPPESKLSCEITIPQPDSVLCPHHNCGVCLMEVPASIEDSSESGEELLMHQGHRYHVSCANFWLNCVDTKLPTPSCQKKCEICTKRPEPTEFPCSINVLESPS</sequence>
<name>A0AAV7LNQ5_PLEWA</name>
<dbReference type="PANTHER" id="PTHR15463:SF2">
    <property type="entry name" value="SYNERGIN GAMMA"/>
    <property type="match status" value="1"/>
</dbReference>
<comment type="caution">
    <text evidence="3">The sequence shown here is derived from an EMBL/GenBank/DDBJ whole genome shotgun (WGS) entry which is preliminary data.</text>
</comment>
<evidence type="ECO:0000259" key="2">
    <source>
        <dbReference type="Pfam" id="PF25999"/>
    </source>
</evidence>
<gene>
    <name evidence="3" type="ORF">NDU88_005143</name>
</gene>
<dbReference type="EMBL" id="JANPWB010000015">
    <property type="protein sequence ID" value="KAJ1092029.1"/>
    <property type="molecule type" value="Genomic_DNA"/>
</dbReference>
<reference evidence="3" key="1">
    <citation type="journal article" date="2022" name="bioRxiv">
        <title>Sequencing and chromosome-scale assembly of the giantPleurodeles waltlgenome.</title>
        <authorList>
            <person name="Brown T."/>
            <person name="Elewa A."/>
            <person name="Iarovenko S."/>
            <person name="Subramanian E."/>
            <person name="Araus A.J."/>
            <person name="Petzold A."/>
            <person name="Susuki M."/>
            <person name="Suzuki K.-i.T."/>
            <person name="Hayashi T."/>
            <person name="Toyoda A."/>
            <person name="Oliveira C."/>
            <person name="Osipova E."/>
            <person name="Leigh N.D."/>
            <person name="Simon A."/>
            <person name="Yun M.H."/>
        </authorList>
    </citation>
    <scope>NUCLEOTIDE SEQUENCE</scope>
    <source>
        <strain evidence="3">20211129_DDA</strain>
        <tissue evidence="3">Liver</tissue>
    </source>
</reference>
<dbReference type="PANTHER" id="PTHR15463">
    <property type="entry name" value="AP1 GAMMA SUBUNIT BINDING PROTEIN 1"/>
    <property type="match status" value="1"/>
</dbReference>
<evidence type="ECO:0000256" key="1">
    <source>
        <dbReference type="SAM" id="MobiDB-lite"/>
    </source>
</evidence>